<proteinExistence type="predicted"/>
<sequence length="736" mass="81501">MTVPNVGDILMLSQTAWRIERAFAAGRKDAPTEFQVIEVEIGGLARALKLLAEALHASTDFDTLRTAGETIQNGISTVISSCQRTVSDLDSLIDQHQVIKKHRTVGGFAIERTWSDLVLAGHKTMLWTTEGGGLQDLKELLQLHTNSITLTIQAIQSKSLYELESVIGPIAGRIDSMYQSSKSVPEQVGEIQDLVHDFAITEPIMQAPPVPRRNPARSPTPEVPNPLDIHIVPPTPLDPSLRRRDSRVSTTRSHQRSPSSDRPKSPNPSANNTTLSSPSDTMFASRASSPTRKRVSDFSFGVSSLRYSSSSYASSDAGVSTAGWSTSGVTKDTFSSYYHPTSSKKSSPLPRTPEVPEPGQRANGRPLSLLPPPALGLSMPYELERHTSNTSRNRMSVYPSSQSGIMKLHRSSTTASQKAAFEKEAFRNSAVLCDVRGKLVEYSHQLDEVDRNDVEMVTASEECRIAVVRKRITDSETRKVRVATSVWTFSDDGTVRMELRMADDQMYIPYSSYFSLSKVSITVPCDLKFHDVKLGNRPVKVAKTTWVNYVFESSDAAALFQNELMGRTLLATFRTEKTMRVHEGIGATFNYAQQMCALENLRVWEDNDTGAIIALIHFSASFRSGYLAFYLNSSVNPIKVKDDGGREVKIKGLRVPIDKGDKAVRKDSVVASSETSETKGKGKEKEDDAKKKMEKGKVISGARIEFRTDAEKREFMEMCWEMQKSLIELPDLMGVN</sequence>
<gene>
    <name evidence="2" type="ORF">T440DRAFT_272953</name>
</gene>
<feature type="region of interest" description="Disordered" evidence="1">
    <location>
        <begin position="386"/>
        <end position="405"/>
    </location>
</feature>
<dbReference type="EMBL" id="MU006293">
    <property type="protein sequence ID" value="KAF2854320.1"/>
    <property type="molecule type" value="Genomic_DNA"/>
</dbReference>
<dbReference type="OrthoDB" id="5404564at2759"/>
<accession>A0A6A7BFY7</accession>
<reference evidence="2" key="1">
    <citation type="submission" date="2020-01" db="EMBL/GenBank/DDBJ databases">
        <authorList>
            <consortium name="DOE Joint Genome Institute"/>
            <person name="Haridas S."/>
            <person name="Albert R."/>
            <person name="Binder M."/>
            <person name="Bloem J."/>
            <person name="Labutti K."/>
            <person name="Salamov A."/>
            <person name="Andreopoulos B."/>
            <person name="Baker S.E."/>
            <person name="Barry K."/>
            <person name="Bills G."/>
            <person name="Bluhm B.H."/>
            <person name="Cannon C."/>
            <person name="Castanera R."/>
            <person name="Culley D.E."/>
            <person name="Daum C."/>
            <person name="Ezra D."/>
            <person name="Gonzalez J.B."/>
            <person name="Henrissat B."/>
            <person name="Kuo A."/>
            <person name="Liang C."/>
            <person name="Lipzen A."/>
            <person name="Lutzoni F."/>
            <person name="Magnuson J."/>
            <person name="Mondo S."/>
            <person name="Nolan M."/>
            <person name="Ohm R."/>
            <person name="Pangilinan J."/>
            <person name="Park H.-J."/>
            <person name="Ramirez L."/>
            <person name="Alfaro M."/>
            <person name="Sun H."/>
            <person name="Tritt A."/>
            <person name="Yoshinaga Y."/>
            <person name="Zwiers L.-H."/>
            <person name="Turgeon B.G."/>
            <person name="Goodwin S.B."/>
            <person name="Spatafora J.W."/>
            <person name="Crous P.W."/>
            <person name="Grigoriev I.V."/>
        </authorList>
    </citation>
    <scope>NUCLEOTIDE SEQUENCE</scope>
    <source>
        <strain evidence="2">IPT5</strain>
    </source>
</reference>
<feature type="compositionally biased region" description="Basic and acidic residues" evidence="1">
    <location>
        <begin position="676"/>
        <end position="694"/>
    </location>
</feature>
<feature type="compositionally biased region" description="Polar residues" evidence="1">
    <location>
        <begin position="267"/>
        <end position="290"/>
    </location>
</feature>
<feature type="region of interest" description="Disordered" evidence="1">
    <location>
        <begin position="338"/>
        <end position="376"/>
    </location>
</feature>
<evidence type="ECO:0000313" key="2">
    <source>
        <dbReference type="EMBL" id="KAF2854320.1"/>
    </source>
</evidence>
<evidence type="ECO:0000256" key="1">
    <source>
        <dbReference type="SAM" id="MobiDB-lite"/>
    </source>
</evidence>
<dbReference type="Proteomes" id="UP000799423">
    <property type="component" value="Unassembled WGS sequence"/>
</dbReference>
<dbReference type="AlphaFoldDB" id="A0A6A7BFY7"/>
<evidence type="ECO:0000313" key="3">
    <source>
        <dbReference type="Proteomes" id="UP000799423"/>
    </source>
</evidence>
<keyword evidence="3" id="KW-1185">Reference proteome</keyword>
<protein>
    <recommendedName>
        <fullName evidence="4">Fungal N-terminal domain-containing protein</fullName>
    </recommendedName>
</protein>
<name>A0A6A7BFY7_9PLEO</name>
<feature type="region of interest" description="Disordered" evidence="1">
    <location>
        <begin position="205"/>
        <end position="296"/>
    </location>
</feature>
<feature type="region of interest" description="Disordered" evidence="1">
    <location>
        <begin position="664"/>
        <end position="694"/>
    </location>
</feature>
<organism evidence="2 3">
    <name type="scientific">Plenodomus tracheiphilus IPT5</name>
    <dbReference type="NCBI Taxonomy" id="1408161"/>
    <lineage>
        <taxon>Eukaryota</taxon>
        <taxon>Fungi</taxon>
        <taxon>Dikarya</taxon>
        <taxon>Ascomycota</taxon>
        <taxon>Pezizomycotina</taxon>
        <taxon>Dothideomycetes</taxon>
        <taxon>Pleosporomycetidae</taxon>
        <taxon>Pleosporales</taxon>
        <taxon>Pleosporineae</taxon>
        <taxon>Leptosphaeriaceae</taxon>
        <taxon>Plenodomus</taxon>
    </lineage>
</organism>
<feature type="compositionally biased region" description="Polar residues" evidence="1">
    <location>
        <begin position="388"/>
        <end position="404"/>
    </location>
</feature>
<evidence type="ECO:0008006" key="4">
    <source>
        <dbReference type="Google" id="ProtNLM"/>
    </source>
</evidence>